<evidence type="ECO:0000313" key="2">
    <source>
        <dbReference type="Proteomes" id="UP000178880"/>
    </source>
</evidence>
<organism evidence="1 2">
    <name type="scientific">Candidatus Liptonbacteria bacterium RIFCSPLOWO2_01_FULL_52_25</name>
    <dbReference type="NCBI Taxonomy" id="1798650"/>
    <lineage>
        <taxon>Bacteria</taxon>
        <taxon>Candidatus Liptoniibacteriota</taxon>
    </lineage>
</organism>
<reference evidence="1 2" key="1">
    <citation type="journal article" date="2016" name="Nat. Commun.">
        <title>Thousands of microbial genomes shed light on interconnected biogeochemical processes in an aquifer system.</title>
        <authorList>
            <person name="Anantharaman K."/>
            <person name="Brown C.T."/>
            <person name="Hug L.A."/>
            <person name="Sharon I."/>
            <person name="Castelle C.J."/>
            <person name="Probst A.J."/>
            <person name="Thomas B.C."/>
            <person name="Singh A."/>
            <person name="Wilkins M.J."/>
            <person name="Karaoz U."/>
            <person name="Brodie E.L."/>
            <person name="Williams K.H."/>
            <person name="Hubbard S.S."/>
            <person name="Banfield J.F."/>
        </authorList>
    </citation>
    <scope>NUCLEOTIDE SEQUENCE [LARGE SCALE GENOMIC DNA]</scope>
</reference>
<dbReference type="STRING" id="1798650.A2945_00605"/>
<proteinExistence type="predicted"/>
<gene>
    <name evidence="1" type="ORF">A2945_00605</name>
</gene>
<dbReference type="EMBL" id="MHLA01000010">
    <property type="protein sequence ID" value="OGY99994.1"/>
    <property type="molecule type" value="Genomic_DNA"/>
</dbReference>
<dbReference type="AlphaFoldDB" id="A0A1G2CF33"/>
<comment type="caution">
    <text evidence="1">The sequence shown here is derived from an EMBL/GenBank/DDBJ whole genome shotgun (WGS) entry which is preliminary data.</text>
</comment>
<evidence type="ECO:0000313" key="1">
    <source>
        <dbReference type="EMBL" id="OGY99994.1"/>
    </source>
</evidence>
<sequence>MKKKAQKMTIEKFARMSQREFLSVGERFDRVDQKLEKNSEDMGILRRDMETGFQSVGEVLKLMREDLKDIKGGVITMNEDYAELRARVTRLEKKVGLPR</sequence>
<accession>A0A1G2CF33</accession>
<protein>
    <submittedName>
        <fullName evidence="1">Uncharacterized protein</fullName>
    </submittedName>
</protein>
<dbReference type="Proteomes" id="UP000178880">
    <property type="component" value="Unassembled WGS sequence"/>
</dbReference>
<name>A0A1G2CF33_9BACT</name>